<sequence length="250" mass="27869">MDGRRIFDQVIIDIEVTPGNQAPTDILISNLSVTENAPNDTLIGELTTIDPDSQEFTYAIFDQYGDPLDNFKIVDNQLQVADTTQLDFETESFFEIIIKSTDNRGLSIEETFTVELIDDRDFDITGTEEDDFIESGIGGEVITGLGGKDTFAYDNVDEFGDILTDFNAENDDIIDVSGLYYTYTDWGYDLESVVGQTPFEDLITVTGVGNENTQVFIRPYGQIYLDYLLPLATLEGVTPAQIDANDFIFS</sequence>
<dbReference type="GO" id="GO:0016020">
    <property type="term" value="C:membrane"/>
    <property type="evidence" value="ECO:0007669"/>
    <property type="project" value="InterPro"/>
</dbReference>
<evidence type="ECO:0000259" key="1">
    <source>
        <dbReference type="PROSITE" id="PS50268"/>
    </source>
</evidence>
<dbReference type="RefSeq" id="WP_007308289.1">
    <property type="nucleotide sequence ID" value="NZ_AESD01000453.1"/>
</dbReference>
<dbReference type="SUPFAM" id="SSF51120">
    <property type="entry name" value="beta-Roll"/>
    <property type="match status" value="1"/>
</dbReference>
<name>G5J6F8_CROWT</name>
<organism evidence="2 3">
    <name type="scientific">Crocosphaera watsonii WH 0003</name>
    <dbReference type="NCBI Taxonomy" id="423471"/>
    <lineage>
        <taxon>Bacteria</taxon>
        <taxon>Bacillati</taxon>
        <taxon>Cyanobacteriota</taxon>
        <taxon>Cyanophyceae</taxon>
        <taxon>Oscillatoriophycideae</taxon>
        <taxon>Chroococcales</taxon>
        <taxon>Aphanothecaceae</taxon>
        <taxon>Crocosphaera</taxon>
    </lineage>
</organism>
<dbReference type="GO" id="GO:0005509">
    <property type="term" value="F:calcium ion binding"/>
    <property type="evidence" value="ECO:0007669"/>
    <property type="project" value="InterPro"/>
</dbReference>
<accession>G5J6F8</accession>
<dbReference type="PROSITE" id="PS50268">
    <property type="entry name" value="CADHERIN_2"/>
    <property type="match status" value="1"/>
</dbReference>
<evidence type="ECO:0000313" key="3">
    <source>
        <dbReference type="Proteomes" id="UP000003477"/>
    </source>
</evidence>
<feature type="domain" description="Cadherin" evidence="1">
    <location>
        <begin position="25"/>
        <end position="132"/>
    </location>
</feature>
<dbReference type="SUPFAM" id="SSF49313">
    <property type="entry name" value="Cadherin-like"/>
    <property type="match status" value="1"/>
</dbReference>
<dbReference type="AlphaFoldDB" id="G5J6F8"/>
<dbReference type="Proteomes" id="UP000003477">
    <property type="component" value="Unassembled WGS sequence"/>
</dbReference>
<dbReference type="InterPro" id="IPR015919">
    <property type="entry name" value="Cadherin-like_sf"/>
</dbReference>
<dbReference type="Gene3D" id="2.60.40.60">
    <property type="entry name" value="Cadherins"/>
    <property type="match status" value="1"/>
</dbReference>
<dbReference type="InterPro" id="IPR011049">
    <property type="entry name" value="Serralysin-like_metalloprot_C"/>
</dbReference>
<dbReference type="InterPro" id="IPR002126">
    <property type="entry name" value="Cadherin-like_dom"/>
</dbReference>
<dbReference type="GO" id="GO:0007156">
    <property type="term" value="P:homophilic cell adhesion via plasma membrane adhesion molecules"/>
    <property type="evidence" value="ECO:0007669"/>
    <property type="project" value="InterPro"/>
</dbReference>
<protein>
    <submittedName>
        <fullName evidence="2">Putative outer membrane adhesin like protein</fullName>
    </submittedName>
</protein>
<comment type="caution">
    <text evidence="2">The sequence shown here is derived from an EMBL/GenBank/DDBJ whole genome shotgun (WGS) entry which is preliminary data.</text>
</comment>
<dbReference type="CDD" id="cd11304">
    <property type="entry name" value="Cadherin_repeat"/>
    <property type="match status" value="1"/>
</dbReference>
<dbReference type="GeneID" id="88766653"/>
<reference evidence="2 3" key="1">
    <citation type="journal article" date="2011" name="Front. Microbiol.">
        <title>Two Strains of Crocosphaera watsonii with Highly Conserved Genomes are Distinguished by Strain-Specific Features.</title>
        <authorList>
            <person name="Bench S.R."/>
            <person name="Ilikchyan I.N."/>
            <person name="Tripp H.J."/>
            <person name="Zehr J.P."/>
        </authorList>
    </citation>
    <scope>NUCLEOTIDE SEQUENCE [LARGE SCALE GENOMIC DNA]</scope>
    <source>
        <strain evidence="2 3">WH 0003</strain>
    </source>
</reference>
<proteinExistence type="predicted"/>
<dbReference type="Pfam" id="PF00028">
    <property type="entry name" value="Cadherin"/>
    <property type="match status" value="1"/>
</dbReference>
<evidence type="ECO:0000313" key="2">
    <source>
        <dbReference type="EMBL" id="EHJ12218.1"/>
    </source>
</evidence>
<gene>
    <name evidence="2" type="ORF">CWATWH0003_3060</name>
</gene>
<dbReference type="EMBL" id="AESD01000453">
    <property type="protein sequence ID" value="EHJ12218.1"/>
    <property type="molecule type" value="Genomic_DNA"/>
</dbReference>
<dbReference type="PATRIC" id="fig|423471.3.peg.2876"/>